<dbReference type="AlphaFoldDB" id="A0A4Y2CEQ4"/>
<name>A0A4Y2CEQ4_ARAVE</name>
<organism evidence="1 2">
    <name type="scientific">Araneus ventricosus</name>
    <name type="common">Orbweaver spider</name>
    <name type="synonym">Epeira ventricosa</name>
    <dbReference type="NCBI Taxonomy" id="182803"/>
    <lineage>
        <taxon>Eukaryota</taxon>
        <taxon>Metazoa</taxon>
        <taxon>Ecdysozoa</taxon>
        <taxon>Arthropoda</taxon>
        <taxon>Chelicerata</taxon>
        <taxon>Arachnida</taxon>
        <taxon>Araneae</taxon>
        <taxon>Araneomorphae</taxon>
        <taxon>Entelegynae</taxon>
        <taxon>Araneoidea</taxon>
        <taxon>Araneidae</taxon>
        <taxon>Araneus</taxon>
    </lineage>
</organism>
<dbReference type="EMBL" id="BGPR01000178">
    <property type="protein sequence ID" value="GBM02288.1"/>
    <property type="molecule type" value="Genomic_DNA"/>
</dbReference>
<sequence>MVEKRVKLGVPSAGTLRRKGLTSRFEVTRGLFWDGFHNFEPRSDSAPLSSIPSPKFRTTPAGGLLTHDLTCNRHNIRRIFIRIGFRHWKPFGSEADTFPLGHRGPQVYLNIY</sequence>
<evidence type="ECO:0000313" key="2">
    <source>
        <dbReference type="Proteomes" id="UP000499080"/>
    </source>
</evidence>
<protein>
    <submittedName>
        <fullName evidence="1">Uncharacterized protein</fullName>
    </submittedName>
</protein>
<accession>A0A4Y2CEQ4</accession>
<dbReference type="Proteomes" id="UP000499080">
    <property type="component" value="Unassembled WGS sequence"/>
</dbReference>
<gene>
    <name evidence="1" type="ORF">AVEN_108828_1</name>
</gene>
<keyword evidence="2" id="KW-1185">Reference proteome</keyword>
<evidence type="ECO:0000313" key="1">
    <source>
        <dbReference type="EMBL" id="GBM02288.1"/>
    </source>
</evidence>
<proteinExistence type="predicted"/>
<comment type="caution">
    <text evidence="1">The sequence shown here is derived from an EMBL/GenBank/DDBJ whole genome shotgun (WGS) entry which is preliminary data.</text>
</comment>
<reference evidence="1 2" key="1">
    <citation type="journal article" date="2019" name="Sci. Rep.">
        <title>Orb-weaving spider Araneus ventricosus genome elucidates the spidroin gene catalogue.</title>
        <authorList>
            <person name="Kono N."/>
            <person name="Nakamura H."/>
            <person name="Ohtoshi R."/>
            <person name="Moran D.A.P."/>
            <person name="Shinohara A."/>
            <person name="Yoshida Y."/>
            <person name="Fujiwara M."/>
            <person name="Mori M."/>
            <person name="Tomita M."/>
            <person name="Arakawa K."/>
        </authorList>
    </citation>
    <scope>NUCLEOTIDE SEQUENCE [LARGE SCALE GENOMIC DNA]</scope>
</reference>